<accession>A0ABV9JRK9</accession>
<protein>
    <submittedName>
        <fullName evidence="4">Capsule biosynthesis GfcC D2 domain-containing protein</fullName>
    </submittedName>
</protein>
<reference evidence="5" key="1">
    <citation type="journal article" date="2019" name="Int. J. Syst. Evol. Microbiol.">
        <title>The Global Catalogue of Microorganisms (GCM) 10K type strain sequencing project: providing services to taxonomists for standard genome sequencing and annotation.</title>
        <authorList>
            <consortium name="The Broad Institute Genomics Platform"/>
            <consortium name="The Broad Institute Genome Sequencing Center for Infectious Disease"/>
            <person name="Wu L."/>
            <person name="Ma J."/>
        </authorList>
    </citation>
    <scope>NUCLEOTIDE SEQUENCE [LARGE SCALE GENOMIC DNA]</scope>
    <source>
        <strain evidence="5">DT28</strain>
    </source>
</reference>
<dbReference type="Proteomes" id="UP001595962">
    <property type="component" value="Unassembled WGS sequence"/>
</dbReference>
<feature type="domain" description="Capsule biosynthesis GfcC-like N-terminal" evidence="3">
    <location>
        <begin position="32"/>
        <end position="144"/>
    </location>
</feature>
<organism evidence="4 5">
    <name type="scientific">Rheinheimera marina</name>
    <dbReference type="NCBI Taxonomy" id="1774958"/>
    <lineage>
        <taxon>Bacteria</taxon>
        <taxon>Pseudomonadati</taxon>
        <taxon>Pseudomonadota</taxon>
        <taxon>Gammaproteobacteria</taxon>
        <taxon>Chromatiales</taxon>
        <taxon>Chromatiaceae</taxon>
        <taxon>Rheinheimera</taxon>
    </lineage>
</organism>
<gene>
    <name evidence="4" type="ORF">ACFO3I_17625</name>
</gene>
<keyword evidence="1" id="KW-0732">Signal</keyword>
<comment type="caution">
    <text evidence="4">The sequence shown here is derived from an EMBL/GenBank/DDBJ whole genome shotgun (WGS) entry which is preliminary data.</text>
</comment>
<feature type="signal peptide" evidence="1">
    <location>
        <begin position="1"/>
        <end position="17"/>
    </location>
</feature>
<dbReference type="RefSeq" id="WP_377336297.1">
    <property type="nucleotide sequence ID" value="NZ_JBHSGB010000017.1"/>
</dbReference>
<evidence type="ECO:0000256" key="1">
    <source>
        <dbReference type="SAM" id="SignalP"/>
    </source>
</evidence>
<dbReference type="EMBL" id="JBHSGB010000017">
    <property type="protein sequence ID" value="MFC4656842.1"/>
    <property type="molecule type" value="Genomic_DNA"/>
</dbReference>
<dbReference type="Pfam" id="PF20616">
    <property type="entry name" value="Caps_syn_GfcC_N"/>
    <property type="match status" value="1"/>
</dbReference>
<evidence type="ECO:0000313" key="5">
    <source>
        <dbReference type="Proteomes" id="UP001595962"/>
    </source>
</evidence>
<feature type="chain" id="PRO_5045259518" evidence="1">
    <location>
        <begin position="18"/>
        <end position="244"/>
    </location>
</feature>
<feature type="domain" description="Capsule biosynthesis GfcC-like C-terminal" evidence="2">
    <location>
        <begin position="175"/>
        <end position="241"/>
    </location>
</feature>
<dbReference type="Pfam" id="PF06251">
    <property type="entry name" value="Caps_syn_GfcC_C"/>
    <property type="match status" value="1"/>
</dbReference>
<evidence type="ECO:0000259" key="3">
    <source>
        <dbReference type="Pfam" id="PF20616"/>
    </source>
</evidence>
<dbReference type="InterPro" id="IPR046459">
    <property type="entry name" value="Caps_syn_GfcC_N"/>
</dbReference>
<name>A0ABV9JRK9_9GAMM</name>
<keyword evidence="5" id="KW-1185">Reference proteome</keyword>
<evidence type="ECO:0000259" key="2">
    <source>
        <dbReference type="Pfam" id="PF06251"/>
    </source>
</evidence>
<sequence length="244" mass="27040">MRLWLSVLAFCCVPLQAAEPFALVEWQGQYRGYFEAPRLAQVLEQASQPQIYWPAARLFRTDAESLAQAASQQSLVLAQLEKARAYYLADNDQAEAQAVAQLIASISQWQVGLPVPGSMDIDRVRTQLKFNPKLNAGHYKLLAGKRPTQLTVLGMVAENTYPLQQGLRASQLQLTTLPGANKDIVYVVTPADVKTVGVRFWNAETEPLAPWMTLLVGLDTDALPDELAELNTQLAILVGYRMVE</sequence>
<proteinExistence type="predicted"/>
<evidence type="ECO:0000313" key="4">
    <source>
        <dbReference type="EMBL" id="MFC4656842.1"/>
    </source>
</evidence>
<dbReference type="InterPro" id="IPR010425">
    <property type="entry name" value="Caps_synth_GfcC-like_C"/>
</dbReference>